<proteinExistence type="inferred from homology"/>
<dbReference type="Proteomes" id="UP001292079">
    <property type="component" value="Unassembled WGS sequence"/>
</dbReference>
<sequence>MGIISMKKQYFHMIYENVKQLFRFQIVSSSTTTTTSLIPPHIPVMKSEIIEYTQPKSGQVYLDMTFGTGGHANEILKHASDNLICYFLDRDPTSLHYMKSLQAQYSSLKKDTPTAAHVVNTLTIDELSNIFSIYGEERYSKRIANAIVDYRNDNGPIQSTKQLADLIRHIVPMSREDNSLIDPATRVFQALRIFVNDELNELCIGLELAEFLLKPGGHLAVLSFHSLEDRLVKWLVNHDCKHLTLSKYLSQRSRNFLRTTANERQEYSDDFNSEHNESTKMFRTKWSHIIGPLTPSNSEVVSNPRCRSAKLRILKKA</sequence>
<comment type="similarity">
    <text evidence="1">Belongs to the methyltransferase superfamily. RsmH family.</text>
</comment>
<name>A0AAE1Z9Y3_SCHME</name>
<dbReference type="InterPro" id="IPR023397">
    <property type="entry name" value="SAM-dep_MeTrfase_MraW_recog"/>
</dbReference>
<comment type="caution">
    <text evidence="5">The sequence shown here is derived from an EMBL/GenBank/DDBJ whole genome shotgun (WGS) entry which is preliminary data.</text>
</comment>
<evidence type="ECO:0000313" key="6">
    <source>
        <dbReference type="Proteomes" id="UP001292079"/>
    </source>
</evidence>
<evidence type="ECO:0000313" key="5">
    <source>
        <dbReference type="EMBL" id="KAK4470206.1"/>
    </source>
</evidence>
<dbReference type="Pfam" id="PF01795">
    <property type="entry name" value="Methyltransf_5"/>
    <property type="match status" value="2"/>
</dbReference>
<dbReference type="PANTHER" id="PTHR11265:SF0">
    <property type="entry name" value="12S RRNA N4-METHYLCYTIDINE METHYLTRANSFERASE"/>
    <property type="match status" value="1"/>
</dbReference>
<dbReference type="Gene3D" id="3.40.50.150">
    <property type="entry name" value="Vaccinia Virus protein VP39"/>
    <property type="match status" value="2"/>
</dbReference>
<protein>
    <submittedName>
        <fullName evidence="5">Uncharacterized protein</fullName>
    </submittedName>
</protein>
<organism evidence="5 6">
    <name type="scientific">Schistosoma mekongi</name>
    <name type="common">Parasitic worm</name>
    <dbReference type="NCBI Taxonomy" id="38744"/>
    <lineage>
        <taxon>Eukaryota</taxon>
        <taxon>Metazoa</taxon>
        <taxon>Spiralia</taxon>
        <taxon>Lophotrochozoa</taxon>
        <taxon>Platyhelminthes</taxon>
        <taxon>Trematoda</taxon>
        <taxon>Digenea</taxon>
        <taxon>Strigeidida</taxon>
        <taxon>Schistosomatoidea</taxon>
        <taxon>Schistosomatidae</taxon>
        <taxon>Schistosoma</taxon>
    </lineage>
</organism>
<dbReference type="AlphaFoldDB" id="A0AAE1Z9Y3"/>
<dbReference type="GO" id="GO:0070475">
    <property type="term" value="P:rRNA base methylation"/>
    <property type="evidence" value="ECO:0007669"/>
    <property type="project" value="TreeGrafter"/>
</dbReference>
<keyword evidence="4" id="KW-0949">S-adenosyl-L-methionine</keyword>
<keyword evidence="2" id="KW-0489">Methyltransferase</keyword>
<dbReference type="PANTHER" id="PTHR11265">
    <property type="entry name" value="S-ADENOSYL-METHYLTRANSFERASE MRAW"/>
    <property type="match status" value="1"/>
</dbReference>
<reference evidence="5" key="1">
    <citation type="submission" date="2022-04" db="EMBL/GenBank/DDBJ databases">
        <authorList>
            <person name="Xu L."/>
            <person name="Lv Z."/>
        </authorList>
    </citation>
    <scope>NUCLEOTIDE SEQUENCE</scope>
    <source>
        <strain evidence="5">LV_2022a</strain>
    </source>
</reference>
<dbReference type="EMBL" id="JALJAT010000004">
    <property type="protein sequence ID" value="KAK4470206.1"/>
    <property type="molecule type" value="Genomic_DNA"/>
</dbReference>
<keyword evidence="3" id="KW-0808">Transferase</keyword>
<dbReference type="PIRSF" id="PIRSF004486">
    <property type="entry name" value="MraW"/>
    <property type="match status" value="1"/>
</dbReference>
<dbReference type="SUPFAM" id="SSF81799">
    <property type="entry name" value="Putative methyltransferase TM0872, insert domain"/>
    <property type="match status" value="1"/>
</dbReference>
<evidence type="ECO:0000256" key="4">
    <source>
        <dbReference type="ARBA" id="ARBA00022691"/>
    </source>
</evidence>
<evidence type="ECO:0000256" key="1">
    <source>
        <dbReference type="ARBA" id="ARBA00010396"/>
    </source>
</evidence>
<dbReference type="Gene3D" id="1.10.150.170">
    <property type="entry name" value="Putative methyltransferase TM0872, insert domain"/>
    <property type="match status" value="1"/>
</dbReference>
<evidence type="ECO:0000256" key="3">
    <source>
        <dbReference type="ARBA" id="ARBA00022679"/>
    </source>
</evidence>
<accession>A0AAE1Z9Y3</accession>
<dbReference type="InterPro" id="IPR002903">
    <property type="entry name" value="RsmH"/>
</dbReference>
<dbReference type="SUPFAM" id="SSF53335">
    <property type="entry name" value="S-adenosyl-L-methionine-dependent methyltransferases"/>
    <property type="match status" value="1"/>
</dbReference>
<keyword evidence="6" id="KW-1185">Reference proteome</keyword>
<gene>
    <name evidence="5" type="ORF">MN116_005597</name>
</gene>
<dbReference type="GO" id="GO:0071424">
    <property type="term" value="F:rRNA (cytosine-N4-)-methyltransferase activity"/>
    <property type="evidence" value="ECO:0007669"/>
    <property type="project" value="TreeGrafter"/>
</dbReference>
<dbReference type="InterPro" id="IPR029063">
    <property type="entry name" value="SAM-dependent_MTases_sf"/>
</dbReference>
<reference evidence="5" key="2">
    <citation type="journal article" date="2023" name="Infect Dis Poverty">
        <title>Chromosome-scale genome of the human blood fluke Schistosoma mekongi and its implications for public health.</title>
        <authorList>
            <person name="Zhou M."/>
            <person name="Xu L."/>
            <person name="Xu D."/>
            <person name="Chen W."/>
            <person name="Khan J."/>
            <person name="Hu Y."/>
            <person name="Huang H."/>
            <person name="Wei H."/>
            <person name="Zhang Y."/>
            <person name="Chusongsang P."/>
            <person name="Tanasarnprasert K."/>
            <person name="Hu X."/>
            <person name="Limpanont Y."/>
            <person name="Lv Z."/>
        </authorList>
    </citation>
    <scope>NUCLEOTIDE SEQUENCE</scope>
    <source>
        <strain evidence="5">LV_2022a</strain>
    </source>
</reference>
<evidence type="ECO:0000256" key="2">
    <source>
        <dbReference type="ARBA" id="ARBA00022603"/>
    </source>
</evidence>